<dbReference type="SUPFAM" id="SSF53254">
    <property type="entry name" value="Phosphoglycerate mutase-like"/>
    <property type="match status" value="1"/>
</dbReference>
<feature type="chain" id="PRO_5001771425" description="Acid phosphatase" evidence="2">
    <location>
        <begin position="21"/>
        <end position="600"/>
    </location>
</feature>
<keyword evidence="1" id="KW-0812">Transmembrane</keyword>
<dbReference type="EMBL" id="KL648516">
    <property type="protein sequence ID" value="KEY69690.1"/>
    <property type="molecule type" value="Genomic_DNA"/>
</dbReference>
<sequence length="600" mass="65216">MAYLTRLLALAPLLLAAVNAQATSDNARVWATVAYIIHGEKTPSLSNLNQILTPQGAQQMLRQGEAFRSRYLISDSSRRNSSTADVIDSAPIQDISEDTIDNDHVAVFSQADEWASASAFAFLQGLYPPNEDSLNSGAGGSDLANSYAENTTNVNYPLGGYQYPRVLSLSRRDRLSTGQVTSPNPLVIQGTVGCNAWTTEMGNNLTHREDMVNMSTSTLTFYQDLFSSGPLAGTVPLESANFWRAQDIYELVNYMYNHNETVYNDFENAYPTLTVLREHATTLERAMNSNPVADSSDPLNELYTISGRRLARFVAEQFTIFMDLRGTSQKMTLMFGDYNPFLSFLATAGFTTNEARISGPASRIPEPGAAMIFELVGGDLDSDVLPFAQDLSIRFYYRASSGEDERFNRESLFSSGFGGSTIPYTAFLSEMQSRGRTENDWCHICAPTEYVNAPWCAVNATGDGSSSSSSSSSSGLSPAVAGVIGAVAMAALAGLLLAFLFFVFGFRFHRAAPHERSSGLGGFKGAEKMASDTDLAVGKGGAAQERVGSWELRDENHSPPSTMVGAGITTKDFNRQSSRELDEDRISMADRTGVKAHETF</sequence>
<dbReference type="PANTHER" id="PTHR11567:SF127">
    <property type="entry name" value="HISTIDINE ACID PHOSPHATASE"/>
    <property type="match status" value="1"/>
</dbReference>
<dbReference type="InterPro" id="IPR029033">
    <property type="entry name" value="His_PPase_superfam"/>
</dbReference>
<keyword evidence="1" id="KW-0472">Membrane</keyword>
<accession>A0A084AWL1</accession>
<evidence type="ECO:0008006" key="5">
    <source>
        <dbReference type="Google" id="ProtNLM"/>
    </source>
</evidence>
<evidence type="ECO:0000256" key="1">
    <source>
        <dbReference type="SAM" id="Phobius"/>
    </source>
</evidence>
<evidence type="ECO:0000313" key="4">
    <source>
        <dbReference type="Proteomes" id="UP000028045"/>
    </source>
</evidence>
<dbReference type="InterPro" id="IPR050645">
    <property type="entry name" value="Histidine_acid_phosphatase"/>
</dbReference>
<gene>
    <name evidence="3" type="ORF">S7711_03176</name>
</gene>
<dbReference type="AlphaFoldDB" id="A0A084AWL1"/>
<dbReference type="PANTHER" id="PTHR11567">
    <property type="entry name" value="ACID PHOSPHATASE-RELATED"/>
    <property type="match status" value="1"/>
</dbReference>
<dbReference type="Proteomes" id="UP000028045">
    <property type="component" value="Unassembled WGS sequence"/>
</dbReference>
<protein>
    <recommendedName>
        <fullName evidence="5">Acid phosphatase</fullName>
    </recommendedName>
</protein>
<keyword evidence="4" id="KW-1185">Reference proteome</keyword>
<evidence type="ECO:0000313" key="3">
    <source>
        <dbReference type="EMBL" id="KEY69690.1"/>
    </source>
</evidence>
<reference evidence="3 4" key="1">
    <citation type="journal article" date="2014" name="BMC Genomics">
        <title>Comparative genome sequencing reveals chemotype-specific gene clusters in the toxigenic black mold Stachybotrys.</title>
        <authorList>
            <person name="Semeiks J."/>
            <person name="Borek D."/>
            <person name="Otwinowski Z."/>
            <person name="Grishin N.V."/>
        </authorList>
    </citation>
    <scope>NUCLEOTIDE SEQUENCE [LARGE SCALE GENOMIC DNA]</scope>
    <source>
        <strain evidence="4">CBS 109288 / IBT 7711</strain>
    </source>
</reference>
<dbReference type="OrthoDB" id="258392at2759"/>
<dbReference type="GO" id="GO:0016791">
    <property type="term" value="F:phosphatase activity"/>
    <property type="evidence" value="ECO:0007669"/>
    <property type="project" value="TreeGrafter"/>
</dbReference>
<keyword evidence="1" id="KW-1133">Transmembrane helix</keyword>
<feature type="transmembrane region" description="Helical" evidence="1">
    <location>
        <begin position="479"/>
        <end position="506"/>
    </location>
</feature>
<feature type="signal peptide" evidence="2">
    <location>
        <begin position="1"/>
        <end position="20"/>
    </location>
</feature>
<dbReference type="HOGENOM" id="CLU_023111_0_1_1"/>
<keyword evidence="2" id="KW-0732">Signal</keyword>
<proteinExistence type="predicted"/>
<evidence type="ECO:0000256" key="2">
    <source>
        <dbReference type="SAM" id="SignalP"/>
    </source>
</evidence>
<organism evidence="3 4">
    <name type="scientific">Stachybotrys chartarum (strain CBS 109288 / IBT 7711)</name>
    <name type="common">Toxic black mold</name>
    <name type="synonym">Stilbospora chartarum</name>
    <dbReference type="NCBI Taxonomy" id="1280523"/>
    <lineage>
        <taxon>Eukaryota</taxon>
        <taxon>Fungi</taxon>
        <taxon>Dikarya</taxon>
        <taxon>Ascomycota</taxon>
        <taxon>Pezizomycotina</taxon>
        <taxon>Sordariomycetes</taxon>
        <taxon>Hypocreomycetidae</taxon>
        <taxon>Hypocreales</taxon>
        <taxon>Stachybotryaceae</taxon>
        <taxon>Stachybotrys</taxon>
    </lineage>
</organism>
<name>A0A084AWL1_STACB</name>
<dbReference type="Gene3D" id="3.40.50.1240">
    <property type="entry name" value="Phosphoglycerate mutase-like"/>
    <property type="match status" value="1"/>
</dbReference>